<organism evidence="4 5">
    <name type="scientific">Riccia sorocarpa</name>
    <dbReference type="NCBI Taxonomy" id="122646"/>
    <lineage>
        <taxon>Eukaryota</taxon>
        <taxon>Viridiplantae</taxon>
        <taxon>Streptophyta</taxon>
        <taxon>Embryophyta</taxon>
        <taxon>Marchantiophyta</taxon>
        <taxon>Marchantiopsida</taxon>
        <taxon>Marchantiidae</taxon>
        <taxon>Marchantiales</taxon>
        <taxon>Ricciaceae</taxon>
        <taxon>Riccia</taxon>
    </lineage>
</organism>
<keyword evidence="5" id="KW-1185">Reference proteome</keyword>
<dbReference type="EMBL" id="JBJQOH010000002">
    <property type="protein sequence ID" value="KAL3697152.1"/>
    <property type="molecule type" value="Genomic_DNA"/>
</dbReference>
<dbReference type="InterPro" id="IPR010625">
    <property type="entry name" value="CHCH"/>
</dbReference>
<accession>A0ABD3I419</accession>
<reference evidence="4 5" key="1">
    <citation type="submission" date="2024-09" db="EMBL/GenBank/DDBJ databases">
        <title>Chromosome-scale assembly of Riccia sorocarpa.</title>
        <authorList>
            <person name="Paukszto L."/>
        </authorList>
    </citation>
    <scope>NUCLEOTIDE SEQUENCE [LARGE SCALE GENOMIC DNA]</scope>
    <source>
        <strain evidence="4">LP-2024</strain>
        <tissue evidence="4">Aerial parts of the thallus</tissue>
    </source>
</reference>
<feature type="compositionally biased region" description="Low complexity" evidence="2">
    <location>
        <begin position="1"/>
        <end position="11"/>
    </location>
</feature>
<dbReference type="SUPFAM" id="SSF47072">
    <property type="entry name" value="Cysteine alpha-hairpin motif"/>
    <property type="match status" value="1"/>
</dbReference>
<feature type="region of interest" description="Disordered" evidence="2">
    <location>
        <begin position="1"/>
        <end position="21"/>
    </location>
</feature>
<evidence type="ECO:0000313" key="4">
    <source>
        <dbReference type="EMBL" id="KAL3697152.1"/>
    </source>
</evidence>
<proteinExistence type="predicted"/>
<dbReference type="AlphaFoldDB" id="A0ABD3I419"/>
<comment type="caution">
    <text evidence="4">The sequence shown here is derived from an EMBL/GenBank/DDBJ whole genome shotgun (WGS) entry which is preliminary data.</text>
</comment>
<keyword evidence="1" id="KW-1015">Disulfide bond</keyword>
<dbReference type="Pfam" id="PF06747">
    <property type="entry name" value="CHCH"/>
    <property type="match status" value="1"/>
</dbReference>
<dbReference type="PANTHER" id="PTHR48150:SF1">
    <property type="entry name" value="COX19 FAMILY PROTEIN (CHCH MOTIF)"/>
    <property type="match status" value="1"/>
</dbReference>
<dbReference type="Proteomes" id="UP001633002">
    <property type="component" value="Unassembled WGS sequence"/>
</dbReference>
<evidence type="ECO:0000313" key="5">
    <source>
        <dbReference type="Proteomes" id="UP001633002"/>
    </source>
</evidence>
<evidence type="ECO:0000256" key="1">
    <source>
        <dbReference type="ARBA" id="ARBA00023157"/>
    </source>
</evidence>
<name>A0ABD3I419_9MARC</name>
<gene>
    <name evidence="4" type="ORF">R1sor_011228</name>
</gene>
<evidence type="ECO:0000256" key="2">
    <source>
        <dbReference type="SAM" id="MobiDB-lite"/>
    </source>
</evidence>
<sequence>MESTTSTAASSETRELAPRKSIQKLSESFCAPQYAASLKCLDDSDYDKSKCQDHFEAYKACRKQERELRLKANRKSKRFF</sequence>
<evidence type="ECO:0000259" key="3">
    <source>
        <dbReference type="Pfam" id="PF06747"/>
    </source>
</evidence>
<dbReference type="PROSITE" id="PS51808">
    <property type="entry name" value="CHCH"/>
    <property type="match status" value="1"/>
</dbReference>
<dbReference type="PANTHER" id="PTHR48150">
    <property type="entry name" value="CYTOCHROME C OXIDASE-ASSEMBLY FACTOR COX23, MITOCHONDRIAL"/>
    <property type="match status" value="1"/>
</dbReference>
<feature type="domain" description="CHCH" evidence="3">
    <location>
        <begin position="30"/>
        <end position="64"/>
    </location>
</feature>
<protein>
    <recommendedName>
        <fullName evidence="3">CHCH domain-containing protein</fullName>
    </recommendedName>
</protein>
<dbReference type="InterPro" id="IPR009069">
    <property type="entry name" value="Cys_alpha_HP_mot_SF"/>
</dbReference>